<dbReference type="AlphaFoldDB" id="A0A7U4E9P5"/>
<evidence type="ECO:0000313" key="2">
    <source>
        <dbReference type="Proteomes" id="UP000008907"/>
    </source>
</evidence>
<dbReference type="Pfam" id="PF10896">
    <property type="entry name" value="DUF2714"/>
    <property type="match status" value="1"/>
</dbReference>
<dbReference type="EMBL" id="CP003021">
    <property type="protein sequence ID" value="AEM68715.1"/>
    <property type="molecule type" value="Genomic_DNA"/>
</dbReference>
<gene>
    <name evidence="1" type="ordered locus">MPUT_0337</name>
</gene>
<accession>A0A7U4E9P5</accession>
<sequence>MKKNHQNQNLISFDLFSLFNQLTNSQDYISYKKLIASVLLKANLGFSSEQYHQFEKMTEQALKNKYDLLLNDFVISFNVDLKYGFNILVPVLISQESTNNEAISFVSHTDLKLNNFLKIFNLFITKLVDQNKIVEIFPSILIYRSKNTQSLKIAFDDKYLAVRGS</sequence>
<evidence type="ECO:0000313" key="1">
    <source>
        <dbReference type="EMBL" id="AEM68715.1"/>
    </source>
</evidence>
<proteinExistence type="predicted"/>
<dbReference type="InterPro" id="IPR021222">
    <property type="entry name" value="DUF2714"/>
</dbReference>
<name>A0A7U4E9P5_MYCPK</name>
<reference evidence="1 2" key="1">
    <citation type="journal article" date="2011" name="J. Bacteriol.">
        <title>Genome Sequence of Mycoplasma putrefaciens Type Strain KS1.</title>
        <authorList>
            <person name="Calcutt M.J."/>
            <person name="Foecking M.F."/>
        </authorList>
    </citation>
    <scope>NUCLEOTIDE SEQUENCE [LARGE SCALE GENOMIC DNA]</scope>
    <source>
        <strain evidence="2">ATCC 15718 / NCTC 10155 / C30 KS-1 / KS-1</strain>
    </source>
</reference>
<dbReference type="RefSeq" id="WP_014035071.1">
    <property type="nucleotide sequence ID" value="NC_015946.1"/>
</dbReference>
<dbReference type="KEGG" id="mpf:MPUT_0337"/>
<organism evidence="1 2">
    <name type="scientific">Mycoplasma putrefaciens (strain ATCC 15718 / NCTC 10155 / C30 KS-1 / KS-1)</name>
    <dbReference type="NCBI Taxonomy" id="743965"/>
    <lineage>
        <taxon>Bacteria</taxon>
        <taxon>Bacillati</taxon>
        <taxon>Mycoplasmatota</taxon>
        <taxon>Mollicutes</taxon>
        <taxon>Mycoplasmataceae</taxon>
        <taxon>Mycoplasma</taxon>
    </lineage>
</organism>
<evidence type="ECO:0008006" key="3">
    <source>
        <dbReference type="Google" id="ProtNLM"/>
    </source>
</evidence>
<dbReference type="Proteomes" id="UP000008907">
    <property type="component" value="Chromosome"/>
</dbReference>
<protein>
    <recommendedName>
        <fullName evidence="3">DUF2714 domain-containing protein</fullName>
    </recommendedName>
</protein>